<dbReference type="EMBL" id="CAADRP010001112">
    <property type="protein sequence ID" value="VFU35597.1"/>
    <property type="molecule type" value="Genomic_DNA"/>
</dbReference>
<dbReference type="InterPro" id="IPR002156">
    <property type="entry name" value="RNaseH_domain"/>
</dbReference>
<dbReference type="Pfam" id="PF13456">
    <property type="entry name" value="RVT_3"/>
    <property type="match status" value="1"/>
</dbReference>
<sequence>MPSEVIRIIMQCIESPSLSILWNGSATQNFNPSRGIRQGDPLSPYIFVLCLERLTQIINRSVEENRWKPFSVRRNGMKISHLCFADDMLLFTEASIDQIERVMHCLDMFCSASGQKVSAVKTRIFFSKNVSASLVNAISRRSGFQVTTDMGRYLGVPLLHQRVTKQTYSYVLENLQKRLAGWKANSLSLAGKITLCKSVLATIPLYSMQAAVIPKHTCKEIEKICRRFIWGQKEGRDKIHLVNWKTMCQPKVEGGMGLRKMEPSNRAFIMKLAWGMRQENTLWVQFLKDKYMRSNRGTGLPVASSRDSILWKSICQEWNVVNQNISWNLGNGRKTMFWKDSWLESYGPILNHLIPGAQIDNLNCTVAEMVDCRGNWKWEIFAHLIPVQVVMGIAGYIPPMQDAIDDKVVWNHSSDGRFTVRSAYLVREEEEVVDRDPIWRIIWKWKGMERIRVFLWTVAHNAIMTNDMRWRRRLTDNRCCYHCVNEVETLMHAVRDCPKARRIWEVFVKVEERDLFYSQSWYTWLISNLSSRNRGMRNEEWNLIFGITIWYIWKERCSRTFEGDRGNWFGTVLAIRRMVGDCKNQLQSGNGANGDAKIDNIGWKYPVEEWIKLNVDGCSKGNPGMTGAGGVIRDHMGTWVGGFARNIGYCSSITAELWAIYVGLQLTWEKGFR</sequence>
<dbReference type="Gene3D" id="3.30.420.10">
    <property type="entry name" value="Ribonuclease H-like superfamily/Ribonuclease H"/>
    <property type="match status" value="1"/>
</dbReference>
<evidence type="ECO:0000313" key="3">
    <source>
        <dbReference type="EMBL" id="VFU35597.1"/>
    </source>
</evidence>
<dbReference type="SUPFAM" id="SSF56672">
    <property type="entry name" value="DNA/RNA polymerases"/>
    <property type="match status" value="1"/>
</dbReference>
<dbReference type="PROSITE" id="PS50878">
    <property type="entry name" value="RT_POL"/>
    <property type="match status" value="1"/>
</dbReference>
<organism evidence="3">
    <name type="scientific">Salix viminalis</name>
    <name type="common">Common osier</name>
    <name type="synonym">Basket willow</name>
    <dbReference type="NCBI Taxonomy" id="40686"/>
    <lineage>
        <taxon>Eukaryota</taxon>
        <taxon>Viridiplantae</taxon>
        <taxon>Streptophyta</taxon>
        <taxon>Embryophyta</taxon>
        <taxon>Tracheophyta</taxon>
        <taxon>Spermatophyta</taxon>
        <taxon>Magnoliopsida</taxon>
        <taxon>eudicotyledons</taxon>
        <taxon>Gunneridae</taxon>
        <taxon>Pentapetalae</taxon>
        <taxon>rosids</taxon>
        <taxon>fabids</taxon>
        <taxon>Malpighiales</taxon>
        <taxon>Salicaceae</taxon>
        <taxon>Saliceae</taxon>
        <taxon>Salix</taxon>
    </lineage>
</organism>
<dbReference type="InterPro" id="IPR044730">
    <property type="entry name" value="RNase_H-like_dom_plant"/>
</dbReference>
<feature type="domain" description="Reverse transcriptase" evidence="1">
    <location>
        <begin position="1"/>
        <end position="158"/>
    </location>
</feature>
<dbReference type="InterPro" id="IPR000477">
    <property type="entry name" value="RT_dom"/>
</dbReference>
<protein>
    <recommendedName>
        <fullName evidence="4">Reverse transcriptase domain-containing protein</fullName>
    </recommendedName>
</protein>
<accession>A0A6N2LJ92</accession>
<dbReference type="GO" id="GO:0003676">
    <property type="term" value="F:nucleic acid binding"/>
    <property type="evidence" value="ECO:0007669"/>
    <property type="project" value="InterPro"/>
</dbReference>
<reference evidence="3" key="1">
    <citation type="submission" date="2019-03" db="EMBL/GenBank/DDBJ databases">
        <authorList>
            <person name="Mank J."/>
            <person name="Almeida P."/>
        </authorList>
    </citation>
    <scope>NUCLEOTIDE SEQUENCE</scope>
    <source>
        <strain evidence="3">78183</strain>
    </source>
</reference>
<gene>
    <name evidence="3" type="ORF">SVIM_LOCUS177140</name>
</gene>
<dbReference type="SUPFAM" id="SSF53098">
    <property type="entry name" value="Ribonuclease H-like"/>
    <property type="match status" value="1"/>
</dbReference>
<proteinExistence type="predicted"/>
<dbReference type="Pfam" id="PF13966">
    <property type="entry name" value="zf-RVT"/>
    <property type="match status" value="1"/>
</dbReference>
<dbReference type="GO" id="GO:0004523">
    <property type="term" value="F:RNA-DNA hybrid ribonuclease activity"/>
    <property type="evidence" value="ECO:0007669"/>
    <property type="project" value="InterPro"/>
</dbReference>
<dbReference type="CDD" id="cd06222">
    <property type="entry name" value="RNase_H_like"/>
    <property type="match status" value="1"/>
</dbReference>
<dbReference type="InterPro" id="IPR036397">
    <property type="entry name" value="RNaseH_sf"/>
</dbReference>
<dbReference type="InterPro" id="IPR012337">
    <property type="entry name" value="RNaseH-like_sf"/>
</dbReference>
<dbReference type="PANTHER" id="PTHR33116:SF70">
    <property type="entry name" value="NON-LTR RETROELEMENT REVERSE TRANSCRIPTASE-LIKE PROTEIN"/>
    <property type="match status" value="1"/>
</dbReference>
<dbReference type="AlphaFoldDB" id="A0A6N2LJ92"/>
<dbReference type="PROSITE" id="PS50879">
    <property type="entry name" value="RNASE_H_1"/>
    <property type="match status" value="1"/>
</dbReference>
<dbReference type="PANTHER" id="PTHR33116">
    <property type="entry name" value="REVERSE TRANSCRIPTASE ZINC-BINDING DOMAIN-CONTAINING PROTEIN-RELATED-RELATED"/>
    <property type="match status" value="1"/>
</dbReference>
<evidence type="ECO:0000259" key="1">
    <source>
        <dbReference type="PROSITE" id="PS50878"/>
    </source>
</evidence>
<dbReference type="InterPro" id="IPR043502">
    <property type="entry name" value="DNA/RNA_pol_sf"/>
</dbReference>
<dbReference type="Pfam" id="PF00078">
    <property type="entry name" value="RVT_1"/>
    <property type="match status" value="1"/>
</dbReference>
<feature type="domain" description="RNase H type-1" evidence="2">
    <location>
        <begin position="607"/>
        <end position="673"/>
    </location>
</feature>
<evidence type="ECO:0000259" key="2">
    <source>
        <dbReference type="PROSITE" id="PS50879"/>
    </source>
</evidence>
<dbReference type="InterPro" id="IPR026960">
    <property type="entry name" value="RVT-Znf"/>
</dbReference>
<name>A0A6N2LJ92_SALVM</name>
<evidence type="ECO:0008006" key="4">
    <source>
        <dbReference type="Google" id="ProtNLM"/>
    </source>
</evidence>